<comment type="caution">
    <text evidence="1">The sequence shown here is derived from an EMBL/GenBank/DDBJ whole genome shotgun (WGS) entry which is preliminary data.</text>
</comment>
<protein>
    <submittedName>
        <fullName evidence="1">Uncharacterized protein</fullName>
    </submittedName>
</protein>
<name>A0AAW7Y8E2_9GAMM</name>
<dbReference type="RefSeq" id="WP_303500445.1">
    <property type="nucleotide sequence ID" value="NZ_JAUOPU010000018.1"/>
</dbReference>
<proteinExistence type="predicted"/>
<dbReference type="EMBL" id="JAUOPU010000018">
    <property type="protein sequence ID" value="MDO6544016.1"/>
    <property type="molecule type" value="Genomic_DNA"/>
</dbReference>
<evidence type="ECO:0000313" key="1">
    <source>
        <dbReference type="EMBL" id="MDO6544016.1"/>
    </source>
</evidence>
<reference evidence="1" key="1">
    <citation type="submission" date="2023-07" db="EMBL/GenBank/DDBJ databases">
        <title>Genome content predicts the carbon catabolic preferences of heterotrophic bacteria.</title>
        <authorList>
            <person name="Gralka M."/>
        </authorList>
    </citation>
    <scope>NUCLEOTIDE SEQUENCE</scope>
    <source>
        <strain evidence="1">G2M05</strain>
    </source>
</reference>
<gene>
    <name evidence="1" type="ORF">Q4568_15840</name>
</gene>
<dbReference type="AlphaFoldDB" id="A0AAW7Y8E2"/>
<sequence length="167" mass="18881">MKNSISITIIFVFFCGFYFSSVKASEEWLFPPSLSPEGVSDVLGKDDDLKEIDWEGISVADMNVTITYTSTLPGSWRISAKWGKSKHVNRTIQAPKGFKFCRGVTHQRGNKGGLSQIGYDARSVTLKLYTNGGSFNERWTGWQEGWYDIMWISDNANKTYRDAHSCI</sequence>
<dbReference type="Proteomes" id="UP001170624">
    <property type="component" value="Unassembled WGS sequence"/>
</dbReference>
<evidence type="ECO:0000313" key="2">
    <source>
        <dbReference type="Proteomes" id="UP001170624"/>
    </source>
</evidence>
<accession>A0AAW7Y8E2</accession>
<organism evidence="1 2">
    <name type="scientific">Photobacterium sanguinicancri</name>
    <dbReference type="NCBI Taxonomy" id="875932"/>
    <lineage>
        <taxon>Bacteria</taxon>
        <taxon>Pseudomonadati</taxon>
        <taxon>Pseudomonadota</taxon>
        <taxon>Gammaproteobacteria</taxon>
        <taxon>Vibrionales</taxon>
        <taxon>Vibrionaceae</taxon>
        <taxon>Photobacterium</taxon>
    </lineage>
</organism>